<accession>F0SWV7</accession>
<organism evidence="2 3">
    <name type="scientific">Syntrophobotulus glycolicus (strain DSM 8271 / FlGlyR)</name>
    <dbReference type="NCBI Taxonomy" id="645991"/>
    <lineage>
        <taxon>Bacteria</taxon>
        <taxon>Bacillati</taxon>
        <taxon>Bacillota</taxon>
        <taxon>Clostridia</taxon>
        <taxon>Eubacteriales</taxon>
        <taxon>Desulfitobacteriaceae</taxon>
        <taxon>Syntrophobotulus</taxon>
    </lineage>
</organism>
<sequence>MAVKTPARDGQVPRMPWMASERLAQKRTPRSLILPILLLSIVLLLYGCAEKDQTVSETEKERRSDSFDAGETGAGAAAGSSMDGSNVDAKNNDVKNSPEAQTIDTGNSGAEAASEAKAVEMKDKATEKNEVPPKNSSGQPVEIKFSEMYAGGSSRGLKFSDKLTGLNGKKVAITGYMAPPLKPSFAFFVLTRQPMSICPFCSTDASWPEDIILVFLPKGESRTPTDAILTVSGRLELGSHTDPDTGFVSQARIYSDKIKVVQ</sequence>
<dbReference type="RefSeq" id="WP_013623518.1">
    <property type="nucleotide sequence ID" value="NC_015172.1"/>
</dbReference>
<feature type="region of interest" description="Disordered" evidence="1">
    <location>
        <begin position="52"/>
        <end position="140"/>
    </location>
</feature>
<feature type="compositionally biased region" description="Basic and acidic residues" evidence="1">
    <location>
        <begin position="52"/>
        <end position="66"/>
    </location>
</feature>
<dbReference type="STRING" id="645991.Sgly_0278"/>
<keyword evidence="3" id="KW-1185">Reference proteome</keyword>
<dbReference type="KEGG" id="sgy:Sgly_0278"/>
<evidence type="ECO:0000256" key="1">
    <source>
        <dbReference type="SAM" id="MobiDB-lite"/>
    </source>
</evidence>
<reference evidence="2 3" key="1">
    <citation type="journal article" date="2011" name="Stand. Genomic Sci.">
        <title>Complete genome sequence of Syntrophobotulus glycolicus type strain (FlGlyR).</title>
        <authorList>
            <person name="Han C."/>
            <person name="Mwirichia R."/>
            <person name="Chertkov O."/>
            <person name="Held B."/>
            <person name="Lapidus A."/>
            <person name="Nolan M."/>
            <person name="Lucas S."/>
            <person name="Hammon N."/>
            <person name="Deshpande S."/>
            <person name="Cheng J.F."/>
            <person name="Tapia R."/>
            <person name="Goodwin L."/>
            <person name="Pitluck S."/>
            <person name="Huntemann M."/>
            <person name="Liolios K."/>
            <person name="Ivanova N."/>
            <person name="Pagani I."/>
            <person name="Mavromatis K."/>
            <person name="Ovchinikova G."/>
            <person name="Pati A."/>
            <person name="Chen A."/>
            <person name="Palaniappan K."/>
            <person name="Land M."/>
            <person name="Hauser L."/>
            <person name="Brambilla E.M."/>
            <person name="Rohde M."/>
            <person name="Spring S."/>
            <person name="Sikorski J."/>
            <person name="Goker M."/>
            <person name="Woyke T."/>
            <person name="Bristow J."/>
            <person name="Eisen J.A."/>
            <person name="Markowitz V."/>
            <person name="Hugenholtz P."/>
            <person name="Kyrpides N.C."/>
            <person name="Klenk H.P."/>
            <person name="Detter J.C."/>
        </authorList>
    </citation>
    <scope>NUCLEOTIDE SEQUENCE [LARGE SCALE GENOMIC DNA]</scope>
    <source>
        <strain evidence="3">DSM 8271 / FlGlyR</strain>
    </source>
</reference>
<feature type="compositionally biased region" description="Low complexity" evidence="1">
    <location>
        <begin position="69"/>
        <end position="85"/>
    </location>
</feature>
<reference evidence="3" key="2">
    <citation type="submission" date="2011-02" db="EMBL/GenBank/DDBJ databases">
        <title>The complete genome of Syntrophobotulus glycolicus DSM 8271.</title>
        <authorList>
            <person name="Lucas S."/>
            <person name="Copeland A."/>
            <person name="Lapidus A."/>
            <person name="Bruce D."/>
            <person name="Goodwin L."/>
            <person name="Pitluck S."/>
            <person name="Kyrpides N."/>
            <person name="Mavromatis K."/>
            <person name="Pagani I."/>
            <person name="Ivanova N."/>
            <person name="Mikhailova N."/>
            <person name="Chertkov O."/>
            <person name="Held B."/>
            <person name="Detter J.C."/>
            <person name="Tapia R."/>
            <person name="Han C."/>
            <person name="Land M."/>
            <person name="Hauser L."/>
            <person name="Markowitz V."/>
            <person name="Cheng J.-F."/>
            <person name="Hugenholtz P."/>
            <person name="Woyke T."/>
            <person name="Wu D."/>
            <person name="Spring S."/>
            <person name="Schroeder M."/>
            <person name="Brambilla E."/>
            <person name="Klenk H.-P."/>
            <person name="Eisen J.A."/>
        </authorList>
    </citation>
    <scope>NUCLEOTIDE SEQUENCE [LARGE SCALE GENOMIC DNA]</scope>
    <source>
        <strain evidence="3">DSM 8271 / FlGlyR</strain>
    </source>
</reference>
<dbReference type="HOGENOM" id="CLU_1061432_0_0_9"/>
<gene>
    <name evidence="2" type="ordered locus">Sgly_0278</name>
</gene>
<dbReference type="EMBL" id="CP002547">
    <property type="protein sequence ID" value="ADY54647.1"/>
    <property type="molecule type" value="Genomic_DNA"/>
</dbReference>
<proteinExistence type="predicted"/>
<dbReference type="Proteomes" id="UP000007488">
    <property type="component" value="Chromosome"/>
</dbReference>
<evidence type="ECO:0000313" key="3">
    <source>
        <dbReference type="Proteomes" id="UP000007488"/>
    </source>
</evidence>
<dbReference type="eggNOG" id="ENOG50301ES">
    <property type="taxonomic scope" value="Bacteria"/>
</dbReference>
<protein>
    <submittedName>
        <fullName evidence="2">Uncharacterized protein</fullName>
    </submittedName>
</protein>
<feature type="compositionally biased region" description="Polar residues" evidence="1">
    <location>
        <begin position="94"/>
        <end position="108"/>
    </location>
</feature>
<feature type="compositionally biased region" description="Basic and acidic residues" evidence="1">
    <location>
        <begin position="117"/>
        <end position="131"/>
    </location>
</feature>
<dbReference type="AlphaFoldDB" id="F0SWV7"/>
<name>F0SWV7_SYNGF</name>
<evidence type="ECO:0000313" key="2">
    <source>
        <dbReference type="EMBL" id="ADY54647.1"/>
    </source>
</evidence>
<dbReference type="OrthoDB" id="2583024at2"/>